<evidence type="ECO:0000313" key="2">
    <source>
        <dbReference type="Proteomes" id="UP000499080"/>
    </source>
</evidence>
<dbReference type="AlphaFoldDB" id="A0A4Y2LNZ3"/>
<sequence length="95" mass="10620">MLAVGVAYTCCLIFTGKSPLESDQVNEETTLGNHHTRLFVRRIPPLTTASLMMYCAQAHRHVETILSGAENKQMCILSVLLLASMTIKRLFVLNR</sequence>
<organism evidence="1 2">
    <name type="scientific">Araneus ventricosus</name>
    <name type="common">Orbweaver spider</name>
    <name type="synonym">Epeira ventricosa</name>
    <dbReference type="NCBI Taxonomy" id="182803"/>
    <lineage>
        <taxon>Eukaryota</taxon>
        <taxon>Metazoa</taxon>
        <taxon>Ecdysozoa</taxon>
        <taxon>Arthropoda</taxon>
        <taxon>Chelicerata</taxon>
        <taxon>Arachnida</taxon>
        <taxon>Araneae</taxon>
        <taxon>Araneomorphae</taxon>
        <taxon>Entelegynae</taxon>
        <taxon>Araneoidea</taxon>
        <taxon>Araneidae</taxon>
        <taxon>Araneus</taxon>
    </lineage>
</organism>
<accession>A0A4Y2LNZ3</accession>
<gene>
    <name evidence="1" type="ORF">AVEN_272438_1</name>
</gene>
<dbReference type="EMBL" id="BGPR01005982">
    <property type="protein sequence ID" value="GBN15077.1"/>
    <property type="molecule type" value="Genomic_DNA"/>
</dbReference>
<comment type="caution">
    <text evidence="1">The sequence shown here is derived from an EMBL/GenBank/DDBJ whole genome shotgun (WGS) entry which is preliminary data.</text>
</comment>
<name>A0A4Y2LNZ3_ARAVE</name>
<dbReference type="Proteomes" id="UP000499080">
    <property type="component" value="Unassembled WGS sequence"/>
</dbReference>
<evidence type="ECO:0000313" key="1">
    <source>
        <dbReference type="EMBL" id="GBN15077.1"/>
    </source>
</evidence>
<reference evidence="1 2" key="1">
    <citation type="journal article" date="2019" name="Sci. Rep.">
        <title>Orb-weaving spider Araneus ventricosus genome elucidates the spidroin gene catalogue.</title>
        <authorList>
            <person name="Kono N."/>
            <person name="Nakamura H."/>
            <person name="Ohtoshi R."/>
            <person name="Moran D.A.P."/>
            <person name="Shinohara A."/>
            <person name="Yoshida Y."/>
            <person name="Fujiwara M."/>
            <person name="Mori M."/>
            <person name="Tomita M."/>
            <person name="Arakawa K."/>
        </authorList>
    </citation>
    <scope>NUCLEOTIDE SEQUENCE [LARGE SCALE GENOMIC DNA]</scope>
</reference>
<proteinExistence type="predicted"/>
<keyword evidence="2" id="KW-1185">Reference proteome</keyword>
<protein>
    <submittedName>
        <fullName evidence="1">Uncharacterized protein</fullName>
    </submittedName>
</protein>